<protein>
    <submittedName>
        <fullName evidence="1">Uncharacterized protein</fullName>
    </submittedName>
</protein>
<name>A0ABD3Q0I6_9STRA</name>
<proteinExistence type="predicted"/>
<evidence type="ECO:0000313" key="2">
    <source>
        <dbReference type="Proteomes" id="UP001530400"/>
    </source>
</evidence>
<accession>A0ABD3Q0I6</accession>
<dbReference type="EMBL" id="JALLPJ020000379">
    <property type="protein sequence ID" value="KAL3793843.1"/>
    <property type="molecule type" value="Genomic_DNA"/>
</dbReference>
<evidence type="ECO:0000313" key="1">
    <source>
        <dbReference type="EMBL" id="KAL3793843.1"/>
    </source>
</evidence>
<comment type="caution">
    <text evidence="1">The sequence shown here is derived from an EMBL/GenBank/DDBJ whole genome shotgun (WGS) entry which is preliminary data.</text>
</comment>
<reference evidence="1 2" key="1">
    <citation type="submission" date="2024-10" db="EMBL/GenBank/DDBJ databases">
        <title>Updated reference genomes for cyclostephanoid diatoms.</title>
        <authorList>
            <person name="Roberts W.R."/>
            <person name="Alverson A.J."/>
        </authorList>
    </citation>
    <scope>NUCLEOTIDE SEQUENCE [LARGE SCALE GENOMIC DNA]</scope>
    <source>
        <strain evidence="1 2">AJA010-31</strain>
    </source>
</reference>
<gene>
    <name evidence="1" type="ORF">ACHAWO_012712</name>
</gene>
<keyword evidence="2" id="KW-1185">Reference proteome</keyword>
<sequence length="106" mass="12027">MRSGVPTEVEEINQDAGEWFKDCLVDNGYTPHLDSVLIKQAIMFAFPVLGKTNDEGFTPENIEQYLLSCGRLYQNFIENEGFDETNDQSFTKVLSNARSAMLQQNI</sequence>
<dbReference type="AlphaFoldDB" id="A0ABD3Q0I6"/>
<dbReference type="Proteomes" id="UP001530400">
    <property type="component" value="Unassembled WGS sequence"/>
</dbReference>
<organism evidence="1 2">
    <name type="scientific">Cyclotella atomus</name>
    <dbReference type="NCBI Taxonomy" id="382360"/>
    <lineage>
        <taxon>Eukaryota</taxon>
        <taxon>Sar</taxon>
        <taxon>Stramenopiles</taxon>
        <taxon>Ochrophyta</taxon>
        <taxon>Bacillariophyta</taxon>
        <taxon>Coscinodiscophyceae</taxon>
        <taxon>Thalassiosirophycidae</taxon>
        <taxon>Stephanodiscales</taxon>
        <taxon>Stephanodiscaceae</taxon>
        <taxon>Cyclotella</taxon>
    </lineage>
</organism>